<dbReference type="RefSeq" id="WP_255924979.1">
    <property type="nucleotide sequence ID" value="NZ_JANFNH010000001.1"/>
</dbReference>
<proteinExistence type="inferred from homology"/>
<evidence type="ECO:0000256" key="4">
    <source>
        <dbReference type="SAM" id="MobiDB-lite"/>
    </source>
</evidence>
<dbReference type="Gene3D" id="2.120.10.30">
    <property type="entry name" value="TolB, C-terminal domain"/>
    <property type="match status" value="1"/>
</dbReference>
<feature type="domain" description="Strictosidine synthase conserved region" evidence="5">
    <location>
        <begin position="133"/>
        <end position="215"/>
    </location>
</feature>
<organism evidence="6 7">
    <name type="scientific">Streptantibioticus rubrisoli</name>
    <dbReference type="NCBI Taxonomy" id="1387313"/>
    <lineage>
        <taxon>Bacteria</taxon>
        <taxon>Bacillati</taxon>
        <taxon>Actinomycetota</taxon>
        <taxon>Actinomycetes</taxon>
        <taxon>Kitasatosporales</taxon>
        <taxon>Streptomycetaceae</taxon>
        <taxon>Streptantibioticus</taxon>
    </lineage>
</organism>
<dbReference type="InterPro" id="IPR018119">
    <property type="entry name" value="Strictosidine_synth_cons-reg"/>
</dbReference>
<dbReference type="PANTHER" id="PTHR10426:SF88">
    <property type="entry name" value="ADIPOCYTE PLASMA MEMBRANE-ASSOCIATED PROTEIN HEMOMUCIN-RELATED"/>
    <property type="match status" value="1"/>
</dbReference>
<evidence type="ECO:0000256" key="3">
    <source>
        <dbReference type="ARBA" id="ARBA00023180"/>
    </source>
</evidence>
<protein>
    <submittedName>
        <fullName evidence="6">SMP-30/gluconolactonase/LRE family protein</fullName>
    </submittedName>
</protein>
<evidence type="ECO:0000259" key="5">
    <source>
        <dbReference type="Pfam" id="PF03088"/>
    </source>
</evidence>
<evidence type="ECO:0000313" key="6">
    <source>
        <dbReference type="EMBL" id="MCQ4041044.1"/>
    </source>
</evidence>
<dbReference type="SUPFAM" id="SSF63829">
    <property type="entry name" value="Calcium-dependent phosphotriesterase"/>
    <property type="match status" value="1"/>
</dbReference>
<comment type="caution">
    <text evidence="6">The sequence shown here is derived from an EMBL/GenBank/DDBJ whole genome shotgun (WGS) entry which is preliminary data.</text>
</comment>
<dbReference type="InterPro" id="IPR011042">
    <property type="entry name" value="6-blade_b-propeller_TolB-like"/>
</dbReference>
<accession>A0ABT1P6Q0</accession>
<evidence type="ECO:0000256" key="2">
    <source>
        <dbReference type="ARBA" id="ARBA00022553"/>
    </source>
</evidence>
<sequence>MTSTDKPDLRPVAWRPPVRPGRSRGQRVPVAAPRMIPLDGVGPEHVVFDASGQLLTGVADGRILRVDPHTGQVATIADTAGRPLGLQLMPDGGLLVCDARRGLLRVALDTGKCEVLLESAGHERLGFCSNVAVTRDGTIYVSDSSRRFGIDHWLGDLLEHSGTGRLIRITPGAAEPEVVLDGLYFANGVALPADESFVLVAETGAYRLTRLWLSGPQAGHRDTFLQGLPGFPDNLTTSPDGLIWIAYAAPRDPLLDWLHRTPPVLRRALWRLPESLQPGPRRTVRVTAVDSAGRTVHDLRWPRASYRMATSACEHDGRLYIGSLVESAVTVIDLPRD</sequence>
<keyword evidence="2" id="KW-0597">Phosphoprotein</keyword>
<evidence type="ECO:0000313" key="7">
    <source>
        <dbReference type="Proteomes" id="UP001206206"/>
    </source>
</evidence>
<dbReference type="PANTHER" id="PTHR10426">
    <property type="entry name" value="STRICTOSIDINE SYNTHASE-RELATED"/>
    <property type="match status" value="1"/>
</dbReference>
<feature type="region of interest" description="Disordered" evidence="4">
    <location>
        <begin position="1"/>
        <end position="28"/>
    </location>
</feature>
<comment type="similarity">
    <text evidence="1">Belongs to the strictosidine synthase family.</text>
</comment>
<dbReference type="Pfam" id="PF20067">
    <property type="entry name" value="SSL_N"/>
    <property type="match status" value="1"/>
</dbReference>
<name>A0ABT1P6Q0_9ACTN</name>
<keyword evidence="7" id="KW-1185">Reference proteome</keyword>
<dbReference type="Proteomes" id="UP001206206">
    <property type="component" value="Unassembled WGS sequence"/>
</dbReference>
<keyword evidence="3" id="KW-0325">Glycoprotein</keyword>
<gene>
    <name evidence="6" type="ORF">NON19_03145</name>
</gene>
<reference evidence="6 7" key="1">
    <citation type="submission" date="2022-06" db="EMBL/GenBank/DDBJ databases">
        <title>Draft genome sequence of type strain Streptomyces rubrisoli DSM 42083.</title>
        <authorList>
            <person name="Duangmal K."/>
            <person name="Klaysubun C."/>
        </authorList>
    </citation>
    <scope>NUCLEOTIDE SEQUENCE [LARGE SCALE GENOMIC DNA]</scope>
    <source>
        <strain evidence="6 7">DSM 42083</strain>
    </source>
</reference>
<evidence type="ECO:0000256" key="1">
    <source>
        <dbReference type="ARBA" id="ARBA00009191"/>
    </source>
</evidence>
<dbReference type="EMBL" id="JANFNH010000001">
    <property type="protein sequence ID" value="MCQ4041044.1"/>
    <property type="molecule type" value="Genomic_DNA"/>
</dbReference>
<dbReference type="Pfam" id="PF03088">
    <property type="entry name" value="Str_synth"/>
    <property type="match status" value="1"/>
</dbReference>